<organism evidence="2 3">
    <name type="scientific">Microvirga makkahensis</name>
    <dbReference type="NCBI Taxonomy" id="1128670"/>
    <lineage>
        <taxon>Bacteria</taxon>
        <taxon>Pseudomonadati</taxon>
        <taxon>Pseudomonadota</taxon>
        <taxon>Alphaproteobacteria</taxon>
        <taxon>Hyphomicrobiales</taxon>
        <taxon>Methylobacteriaceae</taxon>
        <taxon>Microvirga</taxon>
    </lineage>
</organism>
<dbReference type="InterPro" id="IPR046913">
    <property type="entry name" value="ABC-3C_CTD7"/>
</dbReference>
<name>A0A7X3MUM3_9HYPH</name>
<dbReference type="Proteomes" id="UP000436483">
    <property type="component" value="Unassembled WGS sequence"/>
</dbReference>
<proteinExistence type="predicted"/>
<reference evidence="2 3" key="2">
    <citation type="submission" date="2020-01" db="EMBL/GenBank/DDBJ databases">
        <title>Microvirga sp. nov., an arsenate reduction bacterium isolated from Tibet hotspring sediments.</title>
        <authorList>
            <person name="Xian W.-D."/>
            <person name="Li W.-J."/>
        </authorList>
    </citation>
    <scope>NUCLEOTIDE SEQUENCE [LARGE SCALE GENOMIC DNA]</scope>
    <source>
        <strain evidence="2 3">KCTC 23863</strain>
    </source>
</reference>
<evidence type="ECO:0000313" key="3">
    <source>
        <dbReference type="Proteomes" id="UP000436483"/>
    </source>
</evidence>
<gene>
    <name evidence="2" type="ORF">GR328_19230</name>
</gene>
<dbReference type="EMBL" id="WURB01000017">
    <property type="protein sequence ID" value="MXQ13553.1"/>
    <property type="molecule type" value="Genomic_DNA"/>
</dbReference>
<keyword evidence="3" id="KW-1185">Reference proteome</keyword>
<sequence>MSDGNNSKRDHSAVGPALGYYYQALFALMILLDEEQDDAIIGIEVGDDVDLQAGLIKSLIQLKHSIDAASTISVKSEQIWRTIKVWIDSLSEIDLVNTNLIIATIATIADDSPLNALLTPPDGDSRAGLRAALEDEAARVVAEYEAESDPQKKPHKKKYPGCKAFAALSSTLQRELIDRITARPNSPQIQNIEAEVASKLRLIQPEFRAEAAKRLTQWWDREVVLSLTGVRSRFLSRTELQAELTRIIADIQQDRLLPDFESVDPPIDYEPDNMLVRQIELVDGTASEIRRAIREEWRAREQRSKWINERPGLASKIHRYDLILREHWDDLHSLLREAADSCDENENRKKGRELLSWSHTKAPLEIQPFAEGWQSPYYVRGSYQVLSVNLRIGWHPKYDQHLSDE</sequence>
<dbReference type="Pfam" id="PF20283">
    <property type="entry name" value="CTD7"/>
    <property type="match status" value="1"/>
</dbReference>
<dbReference type="OrthoDB" id="2786695at2"/>
<accession>A0A7X3MUM3</accession>
<evidence type="ECO:0000259" key="1">
    <source>
        <dbReference type="Pfam" id="PF20283"/>
    </source>
</evidence>
<protein>
    <recommendedName>
        <fullName evidence="1">ABC-three component systems C-terminal domain-containing protein</fullName>
    </recommendedName>
</protein>
<dbReference type="AlphaFoldDB" id="A0A7X3MUM3"/>
<reference evidence="2 3" key="1">
    <citation type="submission" date="2019-12" db="EMBL/GenBank/DDBJ databases">
        <authorList>
            <person name="Yuan C.-G."/>
        </authorList>
    </citation>
    <scope>NUCLEOTIDE SEQUENCE [LARGE SCALE GENOMIC DNA]</scope>
    <source>
        <strain evidence="2 3">KCTC 23863</strain>
    </source>
</reference>
<comment type="caution">
    <text evidence="2">The sequence shown here is derived from an EMBL/GenBank/DDBJ whole genome shotgun (WGS) entry which is preliminary data.</text>
</comment>
<evidence type="ECO:0000313" key="2">
    <source>
        <dbReference type="EMBL" id="MXQ13553.1"/>
    </source>
</evidence>
<dbReference type="RefSeq" id="WP_160886649.1">
    <property type="nucleotide sequence ID" value="NZ_WURB01000017.1"/>
</dbReference>
<feature type="domain" description="ABC-three component systems C-terminal" evidence="1">
    <location>
        <begin position="276"/>
        <end position="401"/>
    </location>
</feature>